<dbReference type="OrthoDB" id="7784409at2"/>
<dbReference type="GO" id="GO:0097347">
    <property type="term" value="C:TAM protein secretion complex"/>
    <property type="evidence" value="ECO:0007669"/>
    <property type="project" value="TreeGrafter"/>
</dbReference>
<dbReference type="Proteomes" id="UP000435648">
    <property type="component" value="Chromosome"/>
</dbReference>
<reference evidence="7 8" key="1">
    <citation type="submission" date="2019-12" db="EMBL/GenBank/DDBJ databases">
        <title>The genome of Stappia indica PHM037.</title>
        <authorList>
            <person name="Kacar D."/>
            <person name="Galan B."/>
            <person name="Canedo L."/>
            <person name="Rodriguez P."/>
            <person name="de la Calle F."/>
            <person name="Garcia J.L."/>
        </authorList>
    </citation>
    <scope>NUCLEOTIDE SEQUENCE [LARGE SCALE GENOMIC DNA]</scope>
    <source>
        <strain evidence="7 8">PHM037</strain>
    </source>
</reference>
<gene>
    <name evidence="7" type="ORF">GH266_22250</name>
</gene>
<feature type="domain" description="Translocation and assembly module TamB C-terminal" evidence="6">
    <location>
        <begin position="997"/>
        <end position="1349"/>
    </location>
</feature>
<evidence type="ECO:0000256" key="3">
    <source>
        <dbReference type="ARBA" id="ARBA00022989"/>
    </source>
</evidence>
<name>A0A857CD73_9HYPH</name>
<keyword evidence="2 5" id="KW-0812">Transmembrane</keyword>
<dbReference type="GO" id="GO:0009306">
    <property type="term" value="P:protein secretion"/>
    <property type="evidence" value="ECO:0007669"/>
    <property type="project" value="InterPro"/>
</dbReference>
<sequence>MTASPARRRSRSFLRSTARLLLRVLVAIVVIVPLLVLGLLGALQTEAGRNAVVALVNDIAGGPDGGVRLAGLQVGWGLDASVERVEVSDAAGTYLTVEQARLAWHPLALLSGTIDVEAIDVARVSFARLPVPSKTQSDTGGSVPLLPFRLGQARIAEIDIAAPVVGTPVRLTAQAQASLSDAPQAANAELAISRIDGTPGDIAATVRFMPQAEELFFDVTVKEPRGGLAARLLQIEGLPALDVALKGDGPLDDWQAQMSLALDGRTEIAGTARLAETGDTRQLTARLEGELSALAPPVAAALVMGRTVLDAEVILTRDFAPRRAQGTLETGTLSSSFRADLPEDGRIDASADMRLSAGDGAMIGVELPDRLITIGETTLSLTASGPRDALDWSLALDSARVQTTEAQLEGIGLRLAGEGLDTTAADAPLGVTAKLTARHLQPLIEGADMLAGPLTLDARATVDPAAPGAKIDALTLTLNGIETTFDGTVTAETVDGSYTVTLADLARFAPQVVGAARIEGTAKGALTGPDIAATLTAEALQLAGKPVTDLEVDVTATTAPDALSANIQARGSIDGNRLDVEIDAEPKGAGVTIPTFSLATGENRITGAFEIGDLADALGTVTGSLDIAAPKLSELSTLALTELEGALSGKLALTGTGADQRAQLTLQGEDIAVAGNRIARLSASGTARGGFAAPTLSGEARLGGITAGGTAIETVTATATTQGTRTDIELDARLSQGTNADGVTLTAALQPTDTGLDVLLSSLQGRYRGLATRLAQEARISIADGTTTIENLGLRIGEGRIDVSGTAGDRLAIDARINALPLTALAPLAPGVSPTGSASGTVTVRGAAADPQAEWSLSVANLSAAPLRENGLAAVGLRSTGRFQGGRVTQTTDITGADGLALTAAGTVAIAAPGALDITLSGNVPVGAARQRLILSGFSGQGGLAVSGRVTGSFAAPRYSITLQPRQLSLTQLASGLTLQNFTGSIAVDNSGVAINDLNAAIAAGGNLSAGGRIGLDAGMPADLRVQVRDGRYSDGRVVQATLSADLRLTGPLADQARGARLEGNVNVARADITIPSSLPGAINPLAVTHVNAPEAVRLQDAALARDEGRSGGGGSRPISLDVNVSAPGRIFVRGRGLDAEMGGTLRIVGTTADPQAIGSFNMRRGLMQVLTRRVQFNRGDVSFTGSLMPRLDFAATSQTSSAQVTISVTGPAAQPDIAFTSSPQLPQDEVLAQFLFDRSMSQLSPTQIAQLGASVLALTGGSGEGPLGALRQSLGVDAIDLETDGTSGPSLAVGKYLSDNIYLGVRQGTEAGSSRVTVDIDVTKSLKLRGEVGADGESKAGIFFEREFGK</sequence>
<keyword evidence="3 5" id="KW-1133">Transmembrane helix</keyword>
<dbReference type="KEGG" id="siw:GH266_22250"/>
<evidence type="ECO:0000256" key="2">
    <source>
        <dbReference type="ARBA" id="ARBA00022692"/>
    </source>
</evidence>
<accession>A0A857CD73</accession>
<dbReference type="InterPro" id="IPR007452">
    <property type="entry name" value="TamB_C"/>
</dbReference>
<proteinExistence type="predicted"/>
<protein>
    <recommendedName>
        <fullName evidence="6">Translocation and assembly module TamB C-terminal domain-containing protein</fullName>
    </recommendedName>
</protein>
<evidence type="ECO:0000256" key="1">
    <source>
        <dbReference type="ARBA" id="ARBA00004167"/>
    </source>
</evidence>
<evidence type="ECO:0000259" key="6">
    <source>
        <dbReference type="Pfam" id="PF04357"/>
    </source>
</evidence>
<dbReference type="PANTHER" id="PTHR36985">
    <property type="entry name" value="TRANSLOCATION AND ASSEMBLY MODULE SUBUNIT TAMB"/>
    <property type="match status" value="1"/>
</dbReference>
<dbReference type="Pfam" id="PF04357">
    <property type="entry name" value="TamB"/>
    <property type="match status" value="1"/>
</dbReference>
<feature type="transmembrane region" description="Helical" evidence="5">
    <location>
        <begin position="20"/>
        <end position="43"/>
    </location>
</feature>
<evidence type="ECO:0000313" key="8">
    <source>
        <dbReference type="Proteomes" id="UP000435648"/>
    </source>
</evidence>
<dbReference type="EMBL" id="CP046908">
    <property type="protein sequence ID" value="QGZ36976.1"/>
    <property type="molecule type" value="Genomic_DNA"/>
</dbReference>
<dbReference type="GO" id="GO:0005886">
    <property type="term" value="C:plasma membrane"/>
    <property type="evidence" value="ECO:0007669"/>
    <property type="project" value="InterPro"/>
</dbReference>
<comment type="subcellular location">
    <subcellularLocation>
        <location evidence="1">Membrane</location>
        <topology evidence="1">Single-pass membrane protein</topology>
    </subcellularLocation>
</comment>
<dbReference type="RefSeq" id="WP_158195794.1">
    <property type="nucleotide sequence ID" value="NZ_CP046908.1"/>
</dbReference>
<keyword evidence="4 5" id="KW-0472">Membrane</keyword>
<dbReference type="PANTHER" id="PTHR36985:SF1">
    <property type="entry name" value="TRANSLOCATION AND ASSEMBLY MODULE SUBUNIT TAMB"/>
    <property type="match status" value="1"/>
</dbReference>
<organism evidence="7 8">
    <name type="scientific">Stappia indica</name>
    <dbReference type="NCBI Taxonomy" id="538381"/>
    <lineage>
        <taxon>Bacteria</taxon>
        <taxon>Pseudomonadati</taxon>
        <taxon>Pseudomonadota</taxon>
        <taxon>Alphaproteobacteria</taxon>
        <taxon>Hyphomicrobiales</taxon>
        <taxon>Stappiaceae</taxon>
        <taxon>Stappia</taxon>
    </lineage>
</organism>
<evidence type="ECO:0000256" key="5">
    <source>
        <dbReference type="SAM" id="Phobius"/>
    </source>
</evidence>
<evidence type="ECO:0000313" key="7">
    <source>
        <dbReference type="EMBL" id="QGZ36976.1"/>
    </source>
</evidence>
<evidence type="ECO:0000256" key="4">
    <source>
        <dbReference type="ARBA" id="ARBA00023136"/>
    </source>
</evidence>